<keyword evidence="11" id="KW-0808">Transferase</keyword>
<dbReference type="EMBL" id="OB660544">
    <property type="protein sequence ID" value="CAD7225281.1"/>
    <property type="molecule type" value="Genomic_DNA"/>
</dbReference>
<dbReference type="InterPro" id="IPR036249">
    <property type="entry name" value="Thioredoxin-like_sf"/>
</dbReference>
<dbReference type="GO" id="GO:0015030">
    <property type="term" value="C:Cajal body"/>
    <property type="evidence" value="ECO:0007669"/>
    <property type="project" value="UniProtKB-SubCell"/>
</dbReference>
<dbReference type="PROSITE" id="PS50404">
    <property type="entry name" value="GST_NTER"/>
    <property type="match status" value="1"/>
</dbReference>
<dbReference type="Pfam" id="PF14497">
    <property type="entry name" value="GST_C_3"/>
    <property type="match status" value="1"/>
</dbReference>
<keyword evidence="9" id="KW-0597">Phosphoprotein</keyword>
<keyword evidence="8" id="KW-0963">Cytoplasm</keyword>
<evidence type="ECO:0000256" key="8">
    <source>
        <dbReference type="ARBA" id="ARBA00022490"/>
    </source>
</evidence>
<evidence type="ECO:0000256" key="6">
    <source>
        <dbReference type="ARBA" id="ARBA00012452"/>
    </source>
</evidence>
<dbReference type="PANTHER" id="PTHR14741">
    <property type="entry name" value="S-ADENOSYLMETHIONINE-DEPENDENT METHYLTRANSFERASE RELATED"/>
    <property type="match status" value="1"/>
</dbReference>
<dbReference type="EC" id="2.5.1.18" evidence="6"/>
<evidence type="ECO:0000256" key="17">
    <source>
        <dbReference type="ARBA" id="ARBA00032759"/>
    </source>
</evidence>
<dbReference type="SUPFAM" id="SSF53335">
    <property type="entry name" value="S-adenosyl-L-methionine-dependent methyltransferases"/>
    <property type="match status" value="1"/>
</dbReference>
<gene>
    <name evidence="28" type="ORF">CTOB1V02_LOCUS3226</name>
</gene>
<dbReference type="Gene3D" id="3.40.30.10">
    <property type="entry name" value="Glutaredoxin"/>
    <property type="match status" value="1"/>
</dbReference>
<dbReference type="GO" id="GO:0005730">
    <property type="term" value="C:nucleolus"/>
    <property type="evidence" value="ECO:0007669"/>
    <property type="project" value="UniProtKB-SubCell"/>
</dbReference>
<evidence type="ECO:0000256" key="19">
    <source>
        <dbReference type="ARBA" id="ARBA00048740"/>
    </source>
</evidence>
<evidence type="ECO:0000256" key="16">
    <source>
        <dbReference type="ARBA" id="ARBA00025783"/>
    </source>
</evidence>
<evidence type="ECO:0000256" key="18">
    <source>
        <dbReference type="ARBA" id="ARBA00047418"/>
    </source>
</evidence>
<comment type="similarity">
    <text evidence="16">Belongs to the methyltransferase superfamily. Trimethylguanosine synthase family.</text>
</comment>
<dbReference type="GO" id="GO:0004364">
    <property type="term" value="F:glutathione transferase activity"/>
    <property type="evidence" value="ECO:0007669"/>
    <property type="project" value="UniProtKB-EC"/>
</dbReference>
<evidence type="ECO:0000256" key="20">
    <source>
        <dbReference type="ARBA" id="ARBA00048763"/>
    </source>
</evidence>
<dbReference type="Gene3D" id="3.40.50.150">
    <property type="entry name" value="Vaccinia Virus protein VP39"/>
    <property type="match status" value="1"/>
</dbReference>
<comment type="subunit">
    <text evidence="24">May form homooligomers. Interacts with CREBBP/CBP, EED/WAIT1, EP300/P300, NCOA6/PRIP, PPARBP/PBP and SMN.</text>
</comment>
<dbReference type="GO" id="GO:0005737">
    <property type="term" value="C:cytoplasm"/>
    <property type="evidence" value="ECO:0007669"/>
    <property type="project" value="UniProtKB-SubCell"/>
</dbReference>
<keyword evidence="10" id="KW-0489">Methyltransferase</keyword>
<protein>
    <recommendedName>
        <fullName evidence="7">Trimethylguanosine synthase</fullName>
        <ecNumber evidence="6">2.5.1.18</ecNumber>
    </recommendedName>
    <alternativeName>
        <fullName evidence="22">Cap-specific guanine-N(2) methyltransferase</fullName>
    </alternativeName>
    <alternativeName>
        <fullName evidence="17">GST class-pi</fullName>
    </alternativeName>
    <alternativeName>
        <fullName evidence="25">Nuclear receptor coactivator 6-interacting protein</fullName>
    </alternativeName>
    <alternativeName>
        <fullName evidence="26">PRIP-interacting protein with methyltransferase motif</fullName>
    </alternativeName>
</protein>
<evidence type="ECO:0000256" key="7">
    <source>
        <dbReference type="ARBA" id="ARBA00018517"/>
    </source>
</evidence>
<comment type="catalytic activity">
    <reaction evidence="21">
        <text>a 5'-end (N(7)-methyl 5'-triphosphoguanosine)-ribonucleoside in snRNA + S-adenosyl-L-methionine = a 5'-end (N(2),N(7)-dimethyl 5'-triphosphoguanosine)-ribonucleoside in snRNA + S-adenosyl-L-homocysteine + H(+)</text>
        <dbReference type="Rhea" id="RHEA:78471"/>
        <dbReference type="Rhea" id="RHEA-COMP:19085"/>
        <dbReference type="Rhea" id="RHEA-COMP:19087"/>
        <dbReference type="ChEBI" id="CHEBI:15378"/>
        <dbReference type="ChEBI" id="CHEBI:57856"/>
        <dbReference type="ChEBI" id="CHEBI:59789"/>
        <dbReference type="ChEBI" id="CHEBI:156461"/>
        <dbReference type="ChEBI" id="CHEBI:172880"/>
    </reaction>
    <physiologicalReaction direction="left-to-right" evidence="21">
        <dbReference type="Rhea" id="RHEA:78472"/>
    </physiologicalReaction>
</comment>
<evidence type="ECO:0000256" key="21">
    <source>
        <dbReference type="ARBA" id="ARBA00049075"/>
    </source>
</evidence>
<dbReference type="InterPro" id="IPR019012">
    <property type="entry name" value="RNA_cap_Gua-N2-MeTrfase"/>
</dbReference>
<dbReference type="PANTHER" id="PTHR14741:SF32">
    <property type="entry name" value="TRIMETHYLGUANOSINE SYNTHASE"/>
    <property type="match status" value="1"/>
</dbReference>
<comment type="catalytic activity">
    <reaction evidence="20">
        <text>a 5'-end (N(2),N(7)-dimethyl 5'-triphosphoguanosine)-ribonucleoside in snRNA + S-adenosyl-L-methionine = a 5'-end (N(2),N(2),N(7)-trimethyl 5'-triphosphoguanosine)-ribonucleoside in snRNA + S-adenosyl-L-homocysteine + H(+)</text>
        <dbReference type="Rhea" id="RHEA:78479"/>
        <dbReference type="Rhea" id="RHEA-COMP:19087"/>
        <dbReference type="Rhea" id="RHEA-COMP:19089"/>
        <dbReference type="ChEBI" id="CHEBI:15378"/>
        <dbReference type="ChEBI" id="CHEBI:57856"/>
        <dbReference type="ChEBI" id="CHEBI:59789"/>
        <dbReference type="ChEBI" id="CHEBI:167623"/>
        <dbReference type="ChEBI" id="CHEBI:172880"/>
    </reaction>
    <physiologicalReaction direction="left-to-right" evidence="20">
        <dbReference type="Rhea" id="RHEA:78480"/>
    </physiologicalReaction>
</comment>
<dbReference type="SFLD" id="SFLDS00019">
    <property type="entry name" value="Glutathione_Transferase_(cytos"/>
    <property type="match status" value="1"/>
</dbReference>
<evidence type="ECO:0000256" key="1">
    <source>
        <dbReference type="ARBA" id="ARBA00004408"/>
    </source>
</evidence>
<comment type="function">
    <text evidence="23">Catalyzes the 2 serial methylation steps for the conversion of the 7-monomethylguanosine (m(7)G) caps of snRNAs and snoRNAs to a 2,2,7-trimethylguanosine (m(2,2,7)G) cap structure. The enzyme is specific for guanine, and N7 methylation must precede N2 methylation. Hypermethylation of the m7G cap of U snRNAs leads to their concentration in nuclear foci, their colocalization with coilin and the formation of canonical Cajal bodies (CBs). Plays a role in transcriptional regulation.</text>
</comment>
<proteinExistence type="inferred from homology"/>
<dbReference type="InterPro" id="IPR004046">
    <property type="entry name" value="GST_C"/>
</dbReference>
<feature type="region of interest" description="Disordered" evidence="27">
    <location>
        <begin position="488"/>
        <end position="536"/>
    </location>
</feature>
<keyword evidence="12" id="KW-0949">S-adenosyl-L-methionine</keyword>
<dbReference type="Gene3D" id="1.20.1050.10">
    <property type="match status" value="1"/>
</dbReference>
<accession>A0A7R8ZM89</accession>
<dbReference type="PROSITE" id="PS50405">
    <property type="entry name" value="GST_CTER"/>
    <property type="match status" value="1"/>
</dbReference>
<dbReference type="FunFam" id="3.40.50.150:FF:000066">
    <property type="entry name" value="Trimethylguanosine synthase 1"/>
    <property type="match status" value="1"/>
</dbReference>
<evidence type="ECO:0000313" key="28">
    <source>
        <dbReference type="EMBL" id="CAD7225281.1"/>
    </source>
</evidence>
<dbReference type="SUPFAM" id="SSF47616">
    <property type="entry name" value="GST C-terminal domain-like"/>
    <property type="match status" value="1"/>
</dbReference>
<evidence type="ECO:0000256" key="4">
    <source>
        <dbReference type="ARBA" id="ARBA00007297"/>
    </source>
</evidence>
<dbReference type="CDD" id="cd03075">
    <property type="entry name" value="GST_N_Mu"/>
    <property type="match status" value="1"/>
</dbReference>
<dbReference type="GO" id="GO:0071164">
    <property type="term" value="F:RNA cap trimethylguanosine synthase activity"/>
    <property type="evidence" value="ECO:0007669"/>
    <property type="project" value="TreeGrafter"/>
</dbReference>
<dbReference type="InterPro" id="IPR029063">
    <property type="entry name" value="SAM-dependent_MTases_sf"/>
</dbReference>
<evidence type="ECO:0000256" key="24">
    <source>
        <dbReference type="ARBA" id="ARBA00064494"/>
    </source>
</evidence>
<comment type="subunit">
    <text evidence="5">Homodimer.</text>
</comment>
<name>A0A7R8ZM89_9CRUS</name>
<dbReference type="AlphaFoldDB" id="A0A7R8ZM89"/>
<evidence type="ECO:0000256" key="23">
    <source>
        <dbReference type="ARBA" id="ARBA00057179"/>
    </source>
</evidence>
<evidence type="ECO:0000256" key="10">
    <source>
        <dbReference type="ARBA" id="ARBA00022603"/>
    </source>
</evidence>
<dbReference type="InterPro" id="IPR036282">
    <property type="entry name" value="Glutathione-S-Trfase_C_sf"/>
</dbReference>
<evidence type="ECO:0000256" key="22">
    <source>
        <dbReference type="ARBA" id="ARBA00049790"/>
    </source>
</evidence>
<evidence type="ECO:0000256" key="11">
    <source>
        <dbReference type="ARBA" id="ARBA00022679"/>
    </source>
</evidence>
<keyword evidence="14" id="KW-0804">Transcription</keyword>
<dbReference type="Pfam" id="PF09445">
    <property type="entry name" value="Methyltransf_15"/>
    <property type="match status" value="1"/>
</dbReference>
<feature type="compositionally biased region" description="Basic residues" evidence="27">
    <location>
        <begin position="520"/>
        <end position="531"/>
    </location>
</feature>
<evidence type="ECO:0000256" key="27">
    <source>
        <dbReference type="SAM" id="MobiDB-lite"/>
    </source>
</evidence>
<dbReference type="SUPFAM" id="SSF52833">
    <property type="entry name" value="Thioredoxin-like"/>
    <property type="match status" value="1"/>
</dbReference>
<comment type="subcellular location">
    <subcellularLocation>
        <location evidence="2">Cytoplasm</location>
    </subcellularLocation>
    <subcellularLocation>
        <location evidence="1">Nucleus</location>
        <location evidence="1">Cajal body</location>
    </subcellularLocation>
    <subcellularLocation>
        <location evidence="3">Nucleus</location>
        <location evidence="3">Nucleolus</location>
    </subcellularLocation>
</comment>
<reference evidence="28" key="1">
    <citation type="submission" date="2020-11" db="EMBL/GenBank/DDBJ databases">
        <authorList>
            <person name="Tran Van P."/>
        </authorList>
    </citation>
    <scope>NUCLEOTIDE SEQUENCE</scope>
</reference>
<dbReference type="Pfam" id="PF02798">
    <property type="entry name" value="GST_N"/>
    <property type="match status" value="1"/>
</dbReference>
<keyword evidence="13" id="KW-0805">Transcription regulation</keyword>
<evidence type="ECO:0000256" key="2">
    <source>
        <dbReference type="ARBA" id="ARBA00004496"/>
    </source>
</evidence>
<comment type="similarity">
    <text evidence="4">Belongs to the GST superfamily. Pi family.</text>
</comment>
<evidence type="ECO:0000256" key="12">
    <source>
        <dbReference type="ARBA" id="ARBA00022691"/>
    </source>
</evidence>
<evidence type="ECO:0000256" key="25">
    <source>
        <dbReference type="ARBA" id="ARBA00079339"/>
    </source>
</evidence>
<dbReference type="FunFam" id="1.20.1050.10:FF:000020">
    <property type="entry name" value="Glutathione S-transferase P 1"/>
    <property type="match status" value="1"/>
</dbReference>
<dbReference type="InterPro" id="IPR010987">
    <property type="entry name" value="Glutathione-S-Trfase_C-like"/>
</dbReference>
<keyword evidence="15" id="KW-0539">Nucleus</keyword>
<evidence type="ECO:0000256" key="3">
    <source>
        <dbReference type="ARBA" id="ARBA00004604"/>
    </source>
</evidence>
<comment type="catalytic activity">
    <reaction evidence="18">
        <text>a 5'-end (N(2),N(7)-dimethyl 5'-triphosphoguanosine)-ribonucleoside in snoRNA + S-adenosyl-L-methionine = a 5'-end (N(2),N(2),N(7)-trimethyl 5'-triphosphoguanosine)-ribonucleoside in snoRNA + S-adenosyl-L-homocysteine + H(+)</text>
        <dbReference type="Rhea" id="RHEA:78507"/>
        <dbReference type="Rhea" id="RHEA-COMP:19088"/>
        <dbReference type="Rhea" id="RHEA-COMP:19090"/>
        <dbReference type="ChEBI" id="CHEBI:15378"/>
        <dbReference type="ChEBI" id="CHEBI:57856"/>
        <dbReference type="ChEBI" id="CHEBI:59789"/>
        <dbReference type="ChEBI" id="CHEBI:167623"/>
        <dbReference type="ChEBI" id="CHEBI:172880"/>
    </reaction>
    <physiologicalReaction direction="left-to-right" evidence="18">
        <dbReference type="Rhea" id="RHEA:78508"/>
    </physiologicalReaction>
</comment>
<organism evidence="28">
    <name type="scientific">Cyprideis torosa</name>
    <dbReference type="NCBI Taxonomy" id="163714"/>
    <lineage>
        <taxon>Eukaryota</taxon>
        <taxon>Metazoa</taxon>
        <taxon>Ecdysozoa</taxon>
        <taxon>Arthropoda</taxon>
        <taxon>Crustacea</taxon>
        <taxon>Oligostraca</taxon>
        <taxon>Ostracoda</taxon>
        <taxon>Podocopa</taxon>
        <taxon>Podocopida</taxon>
        <taxon>Cytherocopina</taxon>
        <taxon>Cytheroidea</taxon>
        <taxon>Cytherideidae</taxon>
        <taxon>Cyprideis</taxon>
    </lineage>
</organism>
<evidence type="ECO:0000256" key="13">
    <source>
        <dbReference type="ARBA" id="ARBA00023015"/>
    </source>
</evidence>
<sequence length="995" mass="113298">MAAQPSSEEKSDFECEQNKWFEVIALLEFASGEDKEETWIKSYFSQAWFWEKPSSSSNGGLEIGEAVQDELDASEERAGVVERVSTETLDDEEDDELELMKALGLPTSFHPGERQQRLRRSLDANNKQEILSACRNDVLTTVLFIPKEGAQSDDSKSSSSFEAEEPSPLPMDDPSFFRPLTPPSPVAETRRREAEDLMAQVRRLETADQFETEWMAWWLRNGEVKIWNSWTAKYGDLIDPTWANAMEEYLQQKELNLTDLSKQTDTLCGWKILEPFSDNVVLDCDAVGLGDEWNAVWMENEREVLQEAYLSFLRDWVTSHNNSKPVNNSRKGKKRIGLHTEKKIQSSVSTLLADLRMSALEEYTLDSTPSSSTATARVKESPVDPEVAALGSQIDQMDGADEGSPPEEAAQQAVAKKRKRVRLSAVGRRAKRFLAENGLVGFEDHCALEKVKKFLTLSNNSWSENMVTATSEREIEATTTESIVRDDKAIPPSETMEATQLEETEELEEVARSNQAEKIPKKKRKNKKKKGPTYPEDLDPDLRKYWSQRYRLFHRFDEGIKLDRESWFSVTPEKIAVHQASRLRNPTSVIVDAFSGAGGNVVQFGRTFAQVIAIDIDSAKIELCRHNASIYGVDHKVEFICGDFMSVASSGRLKADVVFLSPPWGGPNYLTEEVFNLDSMKPYSGQELVQAARMISDNVALYLPRNVNLQQVLKLAGPGGRVEIEQSILSGKTKAITSYFGSLISSVIFRFWSPVFGKAKSMSPILGTWKIRGYAAAIQYFLEFTGEPYELKWYFVGPPPDYNKQEWLAEKFSLGLLYPNIPYYIDGDTKLTQSLAIMRYIARKNKLDGSTEEEKQLVDMSELQAQDLRMGHVQLFYKNWNEEAKRAFLNPDEKGSLPSYLKLFSSRLQDSKFLVGEHVTHPDFILYESLEWALFAFPDCLDQYPVIQNYHQRLYNLPSMKAFRESSKCVSWPIMPRFAQFGYEEEDRKLRFPDP</sequence>
<evidence type="ECO:0000256" key="5">
    <source>
        <dbReference type="ARBA" id="ARBA00011738"/>
    </source>
</evidence>
<dbReference type="InterPro" id="IPR040079">
    <property type="entry name" value="Glutathione_S-Trfase"/>
</dbReference>
<feature type="region of interest" description="Disordered" evidence="27">
    <location>
        <begin position="149"/>
        <end position="189"/>
    </location>
</feature>
<evidence type="ECO:0000256" key="9">
    <source>
        <dbReference type="ARBA" id="ARBA00022553"/>
    </source>
</evidence>
<evidence type="ECO:0000256" key="26">
    <source>
        <dbReference type="ARBA" id="ARBA00081504"/>
    </source>
</evidence>
<comment type="catalytic activity">
    <reaction evidence="19">
        <text>a 5'-end (N(7)-methyl 5'-triphosphoguanosine)-ribonucleoside in snoRNA + S-adenosyl-L-methionine = a 5'-end (N(2),N(7)-dimethyl 5'-triphosphoguanosine)-ribonucleoside in snoRNA + S-adenosyl-L-homocysteine + H(+)</text>
        <dbReference type="Rhea" id="RHEA:78475"/>
        <dbReference type="Rhea" id="RHEA-COMP:19086"/>
        <dbReference type="Rhea" id="RHEA-COMP:19088"/>
        <dbReference type="ChEBI" id="CHEBI:15378"/>
        <dbReference type="ChEBI" id="CHEBI:57856"/>
        <dbReference type="ChEBI" id="CHEBI:59789"/>
        <dbReference type="ChEBI" id="CHEBI:156461"/>
        <dbReference type="ChEBI" id="CHEBI:172880"/>
    </reaction>
    <physiologicalReaction direction="left-to-right" evidence="19">
        <dbReference type="Rhea" id="RHEA:78476"/>
    </physiologicalReaction>
</comment>
<dbReference type="CDD" id="cd02440">
    <property type="entry name" value="AdoMet_MTases"/>
    <property type="match status" value="1"/>
</dbReference>
<dbReference type="InterPro" id="IPR004045">
    <property type="entry name" value="Glutathione_S-Trfase_N"/>
</dbReference>
<evidence type="ECO:0000256" key="15">
    <source>
        <dbReference type="ARBA" id="ARBA00023242"/>
    </source>
</evidence>
<dbReference type="OrthoDB" id="194443at2759"/>
<evidence type="ECO:0000256" key="14">
    <source>
        <dbReference type="ARBA" id="ARBA00023163"/>
    </source>
</evidence>